<dbReference type="HAMAP" id="MF_00341">
    <property type="entry name" value="UPF0146"/>
    <property type="match status" value="1"/>
</dbReference>
<dbReference type="Pfam" id="PF03686">
    <property type="entry name" value="UPF0146"/>
    <property type="match status" value="1"/>
</dbReference>
<reference evidence="3 4" key="1">
    <citation type="submission" date="2023-03" db="EMBL/GenBank/DDBJ databases">
        <title>Whole genome sequencing of Methanotrichaceae archaeon M04Ac.</title>
        <authorList>
            <person name="Khomyakova M.A."/>
            <person name="Merkel A.Y."/>
            <person name="Slobodkin A.I."/>
        </authorList>
    </citation>
    <scope>NUCLEOTIDE SEQUENCE [LARGE SCALE GENOMIC DNA]</scope>
    <source>
        <strain evidence="3 4">M04Ac</strain>
    </source>
</reference>
<dbReference type="Gene3D" id="3.40.50.150">
    <property type="entry name" value="Vaccinia Virus protein VP39"/>
    <property type="match status" value="1"/>
</dbReference>
<dbReference type="EMBL" id="JARFPL010000017">
    <property type="protein sequence ID" value="MDF0593298.1"/>
    <property type="molecule type" value="Genomic_DNA"/>
</dbReference>
<name>A0ABT5XF20_9EURY</name>
<accession>A0ABT5XF20</accession>
<comment type="caution">
    <text evidence="3">The sequence shown here is derived from an EMBL/GenBank/DDBJ whole genome shotgun (WGS) entry which is preliminary data.</text>
</comment>
<evidence type="ECO:0000256" key="2">
    <source>
        <dbReference type="HAMAP-Rule" id="MF_00341"/>
    </source>
</evidence>
<keyword evidence="4" id="KW-1185">Reference proteome</keyword>
<evidence type="ECO:0000313" key="3">
    <source>
        <dbReference type="EMBL" id="MDF0593298.1"/>
    </source>
</evidence>
<evidence type="ECO:0000313" key="4">
    <source>
        <dbReference type="Proteomes" id="UP001215956"/>
    </source>
</evidence>
<proteinExistence type="inferred from homology"/>
<dbReference type="Proteomes" id="UP001215956">
    <property type="component" value="Unassembled WGS sequence"/>
</dbReference>
<comment type="similarity">
    <text evidence="1 2">Belongs to the UPF0146 family.</text>
</comment>
<dbReference type="InterPro" id="IPR005353">
    <property type="entry name" value="UPF0146"/>
</dbReference>
<sequence>MSDQYIRGGADLARFILARYSGKVVEVGMGAAPEVALLLIPQLEVVATDKTARTVGGLAVVADDIFSPRLDFYRGASLLYSIRPPLEMQLAAGRVARGIGAEVIVRPLAEEVAAIPGFRRTLVNFREARFYLFSPSPRASSPPL</sequence>
<dbReference type="RefSeq" id="WP_316969001.1">
    <property type="nucleotide sequence ID" value="NZ_JARFPL010000017.1"/>
</dbReference>
<protein>
    <recommendedName>
        <fullName evidence="2">UPF0146 protein P0O24_06855</fullName>
    </recommendedName>
</protein>
<evidence type="ECO:0000256" key="1">
    <source>
        <dbReference type="ARBA" id="ARBA00006969"/>
    </source>
</evidence>
<gene>
    <name evidence="3" type="ORF">P0O24_06855</name>
</gene>
<organism evidence="3 4">
    <name type="scientific">Candidatus Methanocrinis alkalitolerans</name>
    <dbReference type="NCBI Taxonomy" id="3033395"/>
    <lineage>
        <taxon>Archaea</taxon>
        <taxon>Methanobacteriati</taxon>
        <taxon>Methanobacteriota</taxon>
        <taxon>Stenosarchaea group</taxon>
        <taxon>Methanomicrobia</taxon>
        <taxon>Methanotrichales</taxon>
        <taxon>Methanotrichaceae</taxon>
        <taxon>Methanocrinis</taxon>
    </lineage>
</organism>
<dbReference type="InterPro" id="IPR029063">
    <property type="entry name" value="SAM-dependent_MTases_sf"/>
</dbReference>